<dbReference type="InterPro" id="IPR050362">
    <property type="entry name" value="Cation-dep_OMT"/>
</dbReference>
<evidence type="ECO:0000256" key="2">
    <source>
        <dbReference type="ARBA" id="ARBA00022679"/>
    </source>
</evidence>
<dbReference type="STRING" id="1960309.SAMN03159343_0835"/>
<evidence type="ECO:0000256" key="3">
    <source>
        <dbReference type="ARBA" id="ARBA00022691"/>
    </source>
</evidence>
<dbReference type="PROSITE" id="PS51682">
    <property type="entry name" value="SAM_OMT_I"/>
    <property type="match status" value="1"/>
</dbReference>
<dbReference type="InterPro" id="IPR029063">
    <property type="entry name" value="SAM-dependent_MTases_sf"/>
</dbReference>
<name>A0A1G4XFV8_9ACTN</name>
<dbReference type="Pfam" id="PF01596">
    <property type="entry name" value="Methyltransf_3"/>
    <property type="match status" value="1"/>
</dbReference>
<dbReference type="EMBL" id="FMUH01000001">
    <property type="protein sequence ID" value="SCX39924.1"/>
    <property type="molecule type" value="Genomic_DNA"/>
</dbReference>
<evidence type="ECO:0000313" key="5">
    <source>
        <dbReference type="Proteomes" id="UP000198981"/>
    </source>
</evidence>
<dbReference type="SUPFAM" id="SSF53335">
    <property type="entry name" value="S-adenosyl-L-methionine-dependent methyltransferases"/>
    <property type="match status" value="1"/>
</dbReference>
<keyword evidence="1 4" id="KW-0489">Methyltransferase</keyword>
<protein>
    <submittedName>
        <fullName evidence="4">Caffeoyl-CoA O-methyltransferase</fullName>
    </submittedName>
</protein>
<accession>A0A1G4XFV8</accession>
<keyword evidence="2 4" id="KW-0808">Transferase</keyword>
<reference evidence="5" key="1">
    <citation type="submission" date="2016-10" db="EMBL/GenBank/DDBJ databases">
        <authorList>
            <person name="Varghese N."/>
            <person name="Submissions S."/>
        </authorList>
    </citation>
    <scope>NUCLEOTIDE SEQUENCE [LARGE SCALE GENOMIC DNA]</scope>
    <source>
        <strain evidence="5">DSM 45722</strain>
    </source>
</reference>
<dbReference type="OrthoDB" id="9799672at2"/>
<organism evidence="4 5">
    <name type="scientific">Klenkia marina</name>
    <dbReference type="NCBI Taxonomy" id="1960309"/>
    <lineage>
        <taxon>Bacteria</taxon>
        <taxon>Bacillati</taxon>
        <taxon>Actinomycetota</taxon>
        <taxon>Actinomycetes</taxon>
        <taxon>Geodermatophilales</taxon>
        <taxon>Geodermatophilaceae</taxon>
        <taxon>Klenkia</taxon>
    </lineage>
</organism>
<keyword evidence="3" id="KW-0949">S-adenosyl-L-methionine</keyword>
<dbReference type="GO" id="GO:0032259">
    <property type="term" value="P:methylation"/>
    <property type="evidence" value="ECO:0007669"/>
    <property type="project" value="UniProtKB-KW"/>
</dbReference>
<dbReference type="PANTHER" id="PTHR10509:SF14">
    <property type="entry name" value="CAFFEOYL-COA O-METHYLTRANSFERASE 3-RELATED"/>
    <property type="match status" value="1"/>
</dbReference>
<dbReference type="GO" id="GO:0008171">
    <property type="term" value="F:O-methyltransferase activity"/>
    <property type="evidence" value="ECO:0007669"/>
    <property type="project" value="InterPro"/>
</dbReference>
<dbReference type="Proteomes" id="UP000198981">
    <property type="component" value="Unassembled WGS sequence"/>
</dbReference>
<sequence>MTPQSFLLSPELAEFVRASADPPDDVVTDLVAETAAMTAAGDGKPTYQVATEQAAFLTLLTRVARARWAIEIGTFTGLSALAIARGLPDDGGLLCLDRDAHWTDVARRYWGRAGVADRVELRLGEAAELLAQLPRRPTFDLAFVDADKTGYAGYVDALHPRMHPGGLLVLDNTLRAGKVLDPQDDDDRAIAALAASLAADDRFDTVLLPVADGLTLLRVR</sequence>
<gene>
    <name evidence="4" type="ORF">SAMN03159343_0835</name>
</gene>
<dbReference type="InterPro" id="IPR002935">
    <property type="entry name" value="SAM_O-MeTrfase"/>
</dbReference>
<dbReference type="CDD" id="cd02440">
    <property type="entry name" value="AdoMet_MTases"/>
    <property type="match status" value="1"/>
</dbReference>
<evidence type="ECO:0000313" key="4">
    <source>
        <dbReference type="EMBL" id="SCX39924.1"/>
    </source>
</evidence>
<dbReference type="RefSeq" id="WP_092799864.1">
    <property type="nucleotide sequence ID" value="NZ_FMUH01000001.1"/>
</dbReference>
<dbReference type="Gene3D" id="3.40.50.150">
    <property type="entry name" value="Vaccinia Virus protein VP39"/>
    <property type="match status" value="1"/>
</dbReference>
<dbReference type="AlphaFoldDB" id="A0A1G4XFV8"/>
<proteinExistence type="predicted"/>
<evidence type="ECO:0000256" key="1">
    <source>
        <dbReference type="ARBA" id="ARBA00022603"/>
    </source>
</evidence>
<keyword evidence="5" id="KW-1185">Reference proteome</keyword>
<dbReference type="GO" id="GO:0008757">
    <property type="term" value="F:S-adenosylmethionine-dependent methyltransferase activity"/>
    <property type="evidence" value="ECO:0007669"/>
    <property type="project" value="TreeGrafter"/>
</dbReference>
<dbReference type="PANTHER" id="PTHR10509">
    <property type="entry name" value="O-METHYLTRANSFERASE-RELATED"/>
    <property type="match status" value="1"/>
</dbReference>